<feature type="compositionally biased region" description="Polar residues" evidence="3">
    <location>
        <begin position="865"/>
        <end position="875"/>
    </location>
</feature>
<dbReference type="SMART" id="SM00715">
    <property type="entry name" value="LA"/>
    <property type="match status" value="1"/>
</dbReference>
<dbReference type="OrthoDB" id="340227at2759"/>
<feature type="region of interest" description="Disordered" evidence="3">
    <location>
        <begin position="1"/>
        <end position="41"/>
    </location>
</feature>
<feature type="compositionally biased region" description="Low complexity" evidence="3">
    <location>
        <begin position="503"/>
        <end position="519"/>
    </location>
</feature>
<feature type="region of interest" description="Disordered" evidence="3">
    <location>
        <begin position="490"/>
        <end position="538"/>
    </location>
</feature>
<keyword evidence="6" id="KW-1185">Reference proteome</keyword>
<dbReference type="STRING" id="158441.A0A226ECD2"/>
<dbReference type="InterPro" id="IPR036388">
    <property type="entry name" value="WH-like_DNA-bd_sf"/>
</dbReference>
<feature type="region of interest" description="Disordered" evidence="3">
    <location>
        <begin position="963"/>
        <end position="985"/>
    </location>
</feature>
<feature type="region of interest" description="Disordered" evidence="3">
    <location>
        <begin position="1072"/>
        <end position="1094"/>
    </location>
</feature>
<feature type="compositionally biased region" description="Low complexity" evidence="3">
    <location>
        <begin position="128"/>
        <end position="149"/>
    </location>
</feature>
<dbReference type="Gene3D" id="1.10.10.10">
    <property type="entry name" value="Winged helix-like DNA-binding domain superfamily/Winged helix DNA-binding domain"/>
    <property type="match status" value="1"/>
</dbReference>
<dbReference type="InterPro" id="IPR006630">
    <property type="entry name" value="La_HTH"/>
</dbReference>
<feature type="region of interest" description="Disordered" evidence="3">
    <location>
        <begin position="651"/>
        <end position="901"/>
    </location>
</feature>
<evidence type="ECO:0000313" key="5">
    <source>
        <dbReference type="EMBL" id="OXA55223.1"/>
    </source>
</evidence>
<dbReference type="EMBL" id="LNIX01000004">
    <property type="protein sequence ID" value="OXA55223.1"/>
    <property type="molecule type" value="Genomic_DNA"/>
</dbReference>
<evidence type="ECO:0000256" key="1">
    <source>
        <dbReference type="ARBA" id="ARBA00022884"/>
    </source>
</evidence>
<protein>
    <submittedName>
        <fullName evidence="5">La-related protein 1</fullName>
    </submittedName>
</protein>
<feature type="compositionally biased region" description="Polar residues" evidence="3">
    <location>
        <begin position="355"/>
        <end position="370"/>
    </location>
</feature>
<feature type="compositionally biased region" description="Basic residues" evidence="3">
    <location>
        <begin position="780"/>
        <end position="789"/>
    </location>
</feature>
<feature type="compositionally biased region" description="Polar residues" evidence="3">
    <location>
        <begin position="728"/>
        <end position="740"/>
    </location>
</feature>
<dbReference type="PROSITE" id="PS50961">
    <property type="entry name" value="HTH_LA"/>
    <property type="match status" value="1"/>
</dbReference>
<feature type="region of interest" description="Disordered" evidence="3">
    <location>
        <begin position="1114"/>
        <end position="1157"/>
    </location>
</feature>
<organism evidence="5 6">
    <name type="scientific">Folsomia candida</name>
    <name type="common">Springtail</name>
    <dbReference type="NCBI Taxonomy" id="158441"/>
    <lineage>
        <taxon>Eukaryota</taxon>
        <taxon>Metazoa</taxon>
        <taxon>Ecdysozoa</taxon>
        <taxon>Arthropoda</taxon>
        <taxon>Hexapoda</taxon>
        <taxon>Collembola</taxon>
        <taxon>Entomobryomorpha</taxon>
        <taxon>Isotomoidea</taxon>
        <taxon>Isotomidae</taxon>
        <taxon>Proisotominae</taxon>
        <taxon>Folsomia</taxon>
    </lineage>
</organism>
<feature type="compositionally biased region" description="Polar residues" evidence="3">
    <location>
        <begin position="686"/>
        <end position="704"/>
    </location>
</feature>
<dbReference type="GO" id="GO:0005829">
    <property type="term" value="C:cytosol"/>
    <property type="evidence" value="ECO:0007669"/>
    <property type="project" value="TreeGrafter"/>
</dbReference>
<feature type="compositionally biased region" description="Polar residues" evidence="3">
    <location>
        <begin position="748"/>
        <end position="766"/>
    </location>
</feature>
<dbReference type="AlphaFoldDB" id="A0A226ECD2"/>
<feature type="compositionally biased region" description="Polar residues" evidence="3">
    <location>
        <begin position="492"/>
        <end position="502"/>
    </location>
</feature>
<gene>
    <name evidence="5" type="ORF">Fcan01_09762</name>
</gene>
<feature type="domain" description="HTH La-type RNA-binding" evidence="4">
    <location>
        <begin position="984"/>
        <end position="1076"/>
    </location>
</feature>
<evidence type="ECO:0000256" key="3">
    <source>
        <dbReference type="SAM" id="MobiDB-lite"/>
    </source>
</evidence>
<evidence type="ECO:0000313" key="6">
    <source>
        <dbReference type="Proteomes" id="UP000198287"/>
    </source>
</evidence>
<feature type="compositionally biased region" description="Basic and acidic residues" evidence="3">
    <location>
        <begin position="98"/>
        <end position="118"/>
    </location>
</feature>
<dbReference type="GO" id="GO:0003723">
    <property type="term" value="F:RNA binding"/>
    <property type="evidence" value="ECO:0007669"/>
    <property type="project" value="UniProtKB-UniRule"/>
</dbReference>
<dbReference type="Proteomes" id="UP000198287">
    <property type="component" value="Unassembled WGS sequence"/>
</dbReference>
<reference evidence="5 6" key="1">
    <citation type="submission" date="2015-12" db="EMBL/GenBank/DDBJ databases">
        <title>The genome of Folsomia candida.</title>
        <authorList>
            <person name="Faddeeva A."/>
            <person name="Derks M.F."/>
            <person name="Anvar Y."/>
            <person name="Smit S."/>
            <person name="Van Straalen N."/>
            <person name="Roelofs D."/>
        </authorList>
    </citation>
    <scope>NUCLEOTIDE SEQUENCE [LARGE SCALE GENOMIC DNA]</scope>
    <source>
        <strain evidence="5 6">VU population</strain>
        <tissue evidence="5">Whole body</tissue>
    </source>
</reference>
<dbReference type="InterPro" id="IPR045180">
    <property type="entry name" value="La_dom_prot"/>
</dbReference>
<feature type="compositionally biased region" description="Basic and acidic residues" evidence="3">
    <location>
        <begin position="804"/>
        <end position="837"/>
    </location>
</feature>
<evidence type="ECO:0000259" key="4">
    <source>
        <dbReference type="PROSITE" id="PS50961"/>
    </source>
</evidence>
<accession>A0A226ECD2</accession>
<feature type="compositionally biased region" description="Low complexity" evidence="3">
    <location>
        <begin position="1114"/>
        <end position="1134"/>
    </location>
</feature>
<name>A0A226ECD2_FOLCA</name>
<feature type="compositionally biased region" description="Polar residues" evidence="3">
    <location>
        <begin position="520"/>
        <end position="538"/>
    </location>
</feature>
<keyword evidence="1 2" id="KW-0694">RNA-binding</keyword>
<dbReference type="SUPFAM" id="SSF46785">
    <property type="entry name" value="Winged helix' DNA-binding domain"/>
    <property type="match status" value="1"/>
</dbReference>
<feature type="compositionally biased region" description="Low complexity" evidence="3">
    <location>
        <begin position="79"/>
        <end position="90"/>
    </location>
</feature>
<dbReference type="InterPro" id="IPR036390">
    <property type="entry name" value="WH_DNA-bd_sf"/>
</dbReference>
<dbReference type="PANTHER" id="PTHR22792:SF132">
    <property type="entry name" value="LA-RELATED PROTEIN 1"/>
    <property type="match status" value="1"/>
</dbReference>
<sequence length="1157" mass="124748">MAEHGQQEQCGAAGGSDDEFETVVRKRHSNSHANNYYNNSQKFRGGMDYSNTYNGGGGGGGGGAGRGRDRECGGRDFRSSSSSNNTNNSRNFRRKPYRERDFHSENRRYPHGEHRDNKLQQQNNIVLPTSHNSNNNNQQTQFPQTNNHSSTSISIIHTTTSTTHNNTNTVGHINGGGGEPSSCTNYVTLNSRLTVTNGSVCSESGSSSAESVHSNTGGVDVVDAQINHNCHVSGGSICGSASTCDTDLAQIIQIEEEELRSPLVVVAPPPAVNPWRVNPNAASVITKKSPAFHKLASAEAVNDANPTQISSQMNNQTQENYNAPRSNSVGGMNSGGGGLKNTSKKDMIKKRNNVPLPNNTNKPRNSSSSKPDLKLDMSRDMNNVLKDASPMNSPMSPKAAELPSENGADSPKDADKGECCDPDIIAQPVVEELIIAPAPLPRVNPWQANKNAVSVITGRIESALPKITQQPLSTTTPSPLLTPTVENRARNTEMSTGNSTANTKTTPLLQPTTSTLSDTAKTQKTTSFASSKPTTNASQTANCTSLTVAETNVLGVSASTPRYDTTSTGEDMTDGLAQSQHKDIQPQQGPKFRRGFAAVTKHRHKGISTNSALSSIRNSPEDWPSLQTTVTVTVPQPQAKPVISLPVSPVKKMAGGANQGGGEESTATTSIPESDDILGLQKPETLPTSANNWPSMVNTIVSGDNNKENSLESGWHSGSELNNEDTPSEASSGEILTNNKDLLPDEVNSGNQSENGSLGSGSSDQSVDNELETDGSGTSKKGKKSKQKWTKLDLPQTPSAKTRSRQERQQSMEKERLEKGTINKESVDSLHQNEAKPKSKGSFNNNNNNNNNSKDNIINAKLANGPSNDSRQNYPSRGRGRASGVRGRSGRSGGGRGQYWSYRESPTTDIIITTQQLQDYLSVEDYQDYPADYTTLPPLYPVTEFAMPYVGEPFFHPTSALATTQEQTGYSSPPNNTTEDGSPSNYESTILDSVQKQIEYYFSEENLGKDFYLRRRMDPEGYLPINFIATFPRLKTLTQDLASVIQAIQASQDLELTENFTYVRTRISPEKWPILNDDAPPAPNSNATSQPLLPTPTSSVSPFVTYQYPPTSNGSCDMLSSDSSSSNHSSFSPSGINLNPDVPEFVPKSNINVSLTA</sequence>
<feature type="region of interest" description="Disordered" evidence="3">
    <location>
        <begin position="57"/>
        <end position="149"/>
    </location>
</feature>
<feature type="compositionally biased region" description="Basic and acidic residues" evidence="3">
    <location>
        <begin position="66"/>
        <end position="78"/>
    </location>
</feature>
<dbReference type="GO" id="GO:0045727">
    <property type="term" value="P:positive regulation of translation"/>
    <property type="evidence" value="ECO:0007669"/>
    <property type="project" value="TreeGrafter"/>
</dbReference>
<dbReference type="Pfam" id="PF05383">
    <property type="entry name" value="La"/>
    <property type="match status" value="1"/>
</dbReference>
<dbReference type="PANTHER" id="PTHR22792">
    <property type="entry name" value="LUPUS LA PROTEIN-RELATED"/>
    <property type="match status" value="1"/>
</dbReference>
<evidence type="ECO:0000256" key="2">
    <source>
        <dbReference type="PROSITE-ProRule" id="PRU00332"/>
    </source>
</evidence>
<comment type="caution">
    <text evidence="5">The sequence shown here is derived from an EMBL/GenBank/DDBJ whole genome shotgun (WGS) entry which is preliminary data.</text>
</comment>
<dbReference type="GO" id="GO:0010494">
    <property type="term" value="C:cytoplasmic stress granule"/>
    <property type="evidence" value="ECO:0007669"/>
    <property type="project" value="TreeGrafter"/>
</dbReference>
<feature type="region of interest" description="Disordered" evidence="3">
    <location>
        <begin position="317"/>
        <end position="418"/>
    </location>
</feature>
<proteinExistence type="predicted"/>
<feature type="compositionally biased region" description="Low complexity" evidence="3">
    <location>
        <begin position="31"/>
        <end position="40"/>
    </location>
</feature>